<keyword evidence="7 9" id="KW-0411">Iron-sulfur</keyword>
<name>A0A660L1G9_9BACL</name>
<accession>A0A660L1G9</accession>
<dbReference type="InterPro" id="IPR013785">
    <property type="entry name" value="Aldolase_TIM"/>
</dbReference>
<evidence type="ECO:0000256" key="1">
    <source>
        <dbReference type="ARBA" id="ARBA00022485"/>
    </source>
</evidence>
<evidence type="ECO:0000256" key="5">
    <source>
        <dbReference type="ARBA" id="ARBA00022723"/>
    </source>
</evidence>
<keyword evidence="2 9" id="KW-0963">Cytoplasm</keyword>
<comment type="similarity">
    <text evidence="9">Belongs to the radical SAM superfamily. Lipoyl synthase family.</text>
</comment>
<feature type="binding site" evidence="9">
    <location>
        <position position="43"/>
    </location>
    <ligand>
        <name>[4Fe-4S] cluster</name>
        <dbReference type="ChEBI" id="CHEBI:49883"/>
        <label>1</label>
    </ligand>
</feature>
<dbReference type="Gene3D" id="3.20.20.70">
    <property type="entry name" value="Aldolase class I"/>
    <property type="match status" value="1"/>
</dbReference>
<evidence type="ECO:0000256" key="2">
    <source>
        <dbReference type="ARBA" id="ARBA00022490"/>
    </source>
</evidence>
<protein>
    <recommendedName>
        <fullName evidence="9">Lipoyl synthase</fullName>
        <ecNumber evidence="9">2.8.1.8</ecNumber>
    </recommendedName>
    <alternativeName>
        <fullName evidence="9">Lip-syn</fullName>
        <shortName evidence="9">LS</shortName>
    </alternativeName>
    <alternativeName>
        <fullName evidence="9">Lipoate synthase</fullName>
    </alternativeName>
    <alternativeName>
        <fullName evidence="9">Lipoic acid synthase</fullName>
    </alternativeName>
    <alternativeName>
        <fullName evidence="9">Sulfur insertion protein LipA</fullName>
    </alternativeName>
</protein>
<comment type="cofactor">
    <cofactor evidence="9">
        <name>[4Fe-4S] cluster</name>
        <dbReference type="ChEBI" id="CHEBI:49883"/>
    </cofactor>
    <text evidence="9">Binds 2 [4Fe-4S] clusters per subunit. One cluster is coordinated with 3 cysteines and an exchangeable S-adenosyl-L-methionine.</text>
</comment>
<dbReference type="InterPro" id="IPR007197">
    <property type="entry name" value="rSAM"/>
</dbReference>
<dbReference type="SFLD" id="SFLDG01058">
    <property type="entry name" value="lipoyl_synthase_like"/>
    <property type="match status" value="1"/>
</dbReference>
<evidence type="ECO:0000313" key="12">
    <source>
        <dbReference type="Proteomes" id="UP000267019"/>
    </source>
</evidence>
<comment type="catalytic activity">
    <reaction evidence="8 9">
        <text>[[Fe-S] cluster scaffold protein carrying a second [4Fe-4S](2+) cluster] + N(6)-octanoyl-L-lysyl-[protein] + 2 oxidized [2Fe-2S]-[ferredoxin] + 2 S-adenosyl-L-methionine + 4 H(+) = [[Fe-S] cluster scaffold protein] + N(6)-[(R)-dihydrolipoyl]-L-lysyl-[protein] + 4 Fe(3+) + 2 hydrogen sulfide + 2 5'-deoxyadenosine + 2 L-methionine + 2 reduced [2Fe-2S]-[ferredoxin]</text>
        <dbReference type="Rhea" id="RHEA:16585"/>
        <dbReference type="Rhea" id="RHEA-COMP:9928"/>
        <dbReference type="Rhea" id="RHEA-COMP:10000"/>
        <dbReference type="Rhea" id="RHEA-COMP:10001"/>
        <dbReference type="Rhea" id="RHEA-COMP:10475"/>
        <dbReference type="Rhea" id="RHEA-COMP:14568"/>
        <dbReference type="Rhea" id="RHEA-COMP:14569"/>
        <dbReference type="ChEBI" id="CHEBI:15378"/>
        <dbReference type="ChEBI" id="CHEBI:17319"/>
        <dbReference type="ChEBI" id="CHEBI:29034"/>
        <dbReference type="ChEBI" id="CHEBI:29919"/>
        <dbReference type="ChEBI" id="CHEBI:33722"/>
        <dbReference type="ChEBI" id="CHEBI:33737"/>
        <dbReference type="ChEBI" id="CHEBI:33738"/>
        <dbReference type="ChEBI" id="CHEBI:57844"/>
        <dbReference type="ChEBI" id="CHEBI:59789"/>
        <dbReference type="ChEBI" id="CHEBI:78809"/>
        <dbReference type="ChEBI" id="CHEBI:83100"/>
        <dbReference type="EC" id="2.8.1.8"/>
    </reaction>
</comment>
<dbReference type="GO" id="GO:0016992">
    <property type="term" value="F:lipoate synthase activity"/>
    <property type="evidence" value="ECO:0007669"/>
    <property type="project" value="UniProtKB-UniRule"/>
</dbReference>
<dbReference type="GO" id="GO:0046872">
    <property type="term" value="F:metal ion binding"/>
    <property type="evidence" value="ECO:0007669"/>
    <property type="project" value="UniProtKB-KW"/>
</dbReference>
<dbReference type="SFLD" id="SFLDF00271">
    <property type="entry name" value="lipoyl_synthase"/>
    <property type="match status" value="1"/>
</dbReference>
<dbReference type="NCBIfam" id="NF004019">
    <property type="entry name" value="PRK05481.1"/>
    <property type="match status" value="1"/>
</dbReference>
<comment type="pathway">
    <text evidence="9">Protein modification; protein lipoylation via endogenous pathway; protein N(6)-(lipoyl)lysine from octanoyl-[acyl-carrier-protein].</text>
</comment>
<dbReference type="GO" id="GO:0005737">
    <property type="term" value="C:cytoplasm"/>
    <property type="evidence" value="ECO:0007669"/>
    <property type="project" value="UniProtKB-SubCell"/>
</dbReference>
<feature type="domain" description="Radical SAM core" evidence="10">
    <location>
        <begin position="50"/>
        <end position="266"/>
    </location>
</feature>
<feature type="binding site" evidence="9">
    <location>
        <position position="68"/>
    </location>
    <ligand>
        <name>[4Fe-4S] cluster</name>
        <dbReference type="ChEBI" id="CHEBI:49883"/>
        <label>2</label>
        <note>4Fe-4S-S-AdoMet</note>
    </ligand>
</feature>
<dbReference type="SUPFAM" id="SSF102114">
    <property type="entry name" value="Radical SAM enzymes"/>
    <property type="match status" value="1"/>
</dbReference>
<dbReference type="AlphaFoldDB" id="A0A660L1G9"/>
<dbReference type="FunFam" id="3.20.20.70:FF:000040">
    <property type="entry name" value="Lipoyl synthase"/>
    <property type="match status" value="1"/>
</dbReference>
<dbReference type="PANTHER" id="PTHR10949:SF0">
    <property type="entry name" value="LIPOYL SYNTHASE, MITOCHONDRIAL"/>
    <property type="match status" value="1"/>
</dbReference>
<feature type="binding site" evidence="9">
    <location>
        <position position="277"/>
    </location>
    <ligand>
        <name>[4Fe-4S] cluster</name>
        <dbReference type="ChEBI" id="CHEBI:49883"/>
        <label>1</label>
    </ligand>
</feature>
<proteinExistence type="inferred from homology"/>
<comment type="function">
    <text evidence="9">Catalyzes the radical-mediated insertion of two sulfur atoms into the C-6 and C-8 positions of the octanoyl moiety bound to the lipoyl domains of lipoate-dependent enzymes, thereby converting the octanoylated domains into lipoylated derivatives.</text>
</comment>
<dbReference type="InterPro" id="IPR058240">
    <property type="entry name" value="rSAM_sf"/>
</dbReference>
<comment type="caution">
    <text evidence="11">The sequence shown here is derived from an EMBL/GenBank/DDBJ whole genome shotgun (WGS) entry which is preliminary data.</text>
</comment>
<organism evidence="11 12">
    <name type="scientific">Brockia lithotrophica</name>
    <dbReference type="NCBI Taxonomy" id="933949"/>
    <lineage>
        <taxon>Bacteria</taxon>
        <taxon>Bacillati</taxon>
        <taxon>Bacillota</taxon>
        <taxon>Bacilli</taxon>
        <taxon>Bacillales</taxon>
        <taxon>Bacillales Family X. Incertae Sedis</taxon>
        <taxon>Brockia</taxon>
    </lineage>
</organism>
<evidence type="ECO:0000256" key="7">
    <source>
        <dbReference type="ARBA" id="ARBA00023014"/>
    </source>
</evidence>
<dbReference type="InterPro" id="IPR003698">
    <property type="entry name" value="Lipoyl_synth"/>
</dbReference>
<dbReference type="InterPro" id="IPR006638">
    <property type="entry name" value="Elp3/MiaA/NifB-like_rSAM"/>
</dbReference>
<evidence type="ECO:0000256" key="9">
    <source>
        <dbReference type="HAMAP-Rule" id="MF_00206"/>
    </source>
</evidence>
<dbReference type="OrthoDB" id="9787898at2"/>
<feature type="binding site" evidence="9">
    <location>
        <position position="64"/>
    </location>
    <ligand>
        <name>[4Fe-4S] cluster</name>
        <dbReference type="ChEBI" id="CHEBI:49883"/>
        <label>2</label>
        <note>4Fe-4S-S-AdoMet</note>
    </ligand>
</feature>
<keyword evidence="3 9" id="KW-0808">Transferase</keyword>
<dbReference type="Pfam" id="PF04055">
    <property type="entry name" value="Radical_SAM"/>
    <property type="match status" value="1"/>
</dbReference>
<evidence type="ECO:0000256" key="3">
    <source>
        <dbReference type="ARBA" id="ARBA00022679"/>
    </source>
</evidence>
<dbReference type="SMART" id="SM00729">
    <property type="entry name" value="Elp3"/>
    <property type="match status" value="1"/>
</dbReference>
<keyword evidence="5 9" id="KW-0479">Metal-binding</keyword>
<evidence type="ECO:0000256" key="6">
    <source>
        <dbReference type="ARBA" id="ARBA00023004"/>
    </source>
</evidence>
<dbReference type="EC" id="2.8.1.8" evidence="9"/>
<dbReference type="NCBIfam" id="NF009544">
    <property type="entry name" value="PRK12928.1"/>
    <property type="match status" value="1"/>
</dbReference>
<sequence length="300" mass="32861">MLPGEERKPSWLKVTLAASPMLGEVRRTLRELRLTTVCEEARCPNRQECFGSGTATFMLLGDVCTRNCRFCAVKTGRPAPPDPDEPRRVAEGARRLGLRYVVLTSVARDDLPDGGAGHFAETVRALKRAIPGVRVEVLVPDFQGDREALCTVLTSGVDVFNHNVETVRRLTPSVRARATYDRSLSVLAAAKACAPHVPTKSGFMVGLGETPEEIEELLRNLRDARVDLLTVGQYLRPTPAQLPVVRYYAPEEFREIARKAYALGFAYVAAAPLVRSSYHAHEGYDATREREGANAGGGEG</sequence>
<dbReference type="GO" id="GO:0051539">
    <property type="term" value="F:4 iron, 4 sulfur cluster binding"/>
    <property type="evidence" value="ECO:0007669"/>
    <property type="project" value="UniProtKB-UniRule"/>
</dbReference>
<dbReference type="UniPathway" id="UPA00538">
    <property type="reaction ID" value="UER00593"/>
</dbReference>
<dbReference type="CDD" id="cd01335">
    <property type="entry name" value="Radical_SAM"/>
    <property type="match status" value="1"/>
</dbReference>
<feature type="binding site" evidence="9">
    <location>
        <position position="49"/>
    </location>
    <ligand>
        <name>[4Fe-4S] cluster</name>
        <dbReference type="ChEBI" id="CHEBI:49883"/>
        <label>1</label>
    </ligand>
</feature>
<gene>
    <name evidence="9" type="primary">lipA</name>
    <name evidence="11" type="ORF">C7438_1186</name>
</gene>
<feature type="binding site" evidence="9">
    <location>
        <position position="71"/>
    </location>
    <ligand>
        <name>[4Fe-4S] cluster</name>
        <dbReference type="ChEBI" id="CHEBI:49883"/>
        <label>2</label>
        <note>4Fe-4S-S-AdoMet</note>
    </ligand>
</feature>
<comment type="subcellular location">
    <subcellularLocation>
        <location evidence="9">Cytoplasm</location>
    </subcellularLocation>
</comment>
<dbReference type="EMBL" id="RBIJ01000003">
    <property type="protein sequence ID" value="RKQ84697.1"/>
    <property type="molecule type" value="Genomic_DNA"/>
</dbReference>
<reference evidence="11 12" key="1">
    <citation type="submission" date="2018-10" db="EMBL/GenBank/DDBJ databases">
        <title>Genomic Encyclopedia of Type Strains, Phase IV (KMG-IV): sequencing the most valuable type-strain genomes for metagenomic binning, comparative biology and taxonomic classification.</title>
        <authorList>
            <person name="Goeker M."/>
        </authorList>
    </citation>
    <scope>NUCLEOTIDE SEQUENCE [LARGE SCALE GENOMIC DNA]</scope>
    <source>
        <strain evidence="11 12">DSM 22653</strain>
    </source>
</reference>
<dbReference type="InterPro" id="IPR031691">
    <property type="entry name" value="LIAS_N"/>
</dbReference>
<dbReference type="Proteomes" id="UP000267019">
    <property type="component" value="Unassembled WGS sequence"/>
</dbReference>
<dbReference type="GO" id="GO:0009249">
    <property type="term" value="P:protein lipoylation"/>
    <property type="evidence" value="ECO:0007669"/>
    <property type="project" value="UniProtKB-UniRule"/>
</dbReference>
<dbReference type="PANTHER" id="PTHR10949">
    <property type="entry name" value="LIPOYL SYNTHASE"/>
    <property type="match status" value="1"/>
</dbReference>
<keyword evidence="12" id="KW-1185">Reference proteome</keyword>
<dbReference type="SFLD" id="SFLDS00029">
    <property type="entry name" value="Radical_SAM"/>
    <property type="match status" value="1"/>
</dbReference>
<dbReference type="HAMAP" id="MF_00206">
    <property type="entry name" value="Lipoyl_synth"/>
    <property type="match status" value="1"/>
</dbReference>
<dbReference type="RefSeq" id="WP_121444438.1">
    <property type="nucleotide sequence ID" value="NZ_RBIJ01000003.1"/>
</dbReference>
<dbReference type="Pfam" id="PF16881">
    <property type="entry name" value="LIAS_N"/>
    <property type="match status" value="1"/>
</dbReference>
<evidence type="ECO:0000256" key="4">
    <source>
        <dbReference type="ARBA" id="ARBA00022691"/>
    </source>
</evidence>
<evidence type="ECO:0000259" key="10">
    <source>
        <dbReference type="PROSITE" id="PS51918"/>
    </source>
</evidence>
<keyword evidence="1 9" id="KW-0004">4Fe-4S</keyword>
<evidence type="ECO:0000313" key="11">
    <source>
        <dbReference type="EMBL" id="RKQ84697.1"/>
    </source>
</evidence>
<keyword evidence="6 9" id="KW-0408">Iron</keyword>
<dbReference type="PIRSF" id="PIRSF005963">
    <property type="entry name" value="Lipoyl_synth"/>
    <property type="match status" value="1"/>
</dbReference>
<feature type="binding site" evidence="9">
    <location>
        <position position="38"/>
    </location>
    <ligand>
        <name>[4Fe-4S] cluster</name>
        <dbReference type="ChEBI" id="CHEBI:49883"/>
        <label>1</label>
    </ligand>
</feature>
<dbReference type="NCBIfam" id="TIGR00510">
    <property type="entry name" value="lipA"/>
    <property type="match status" value="1"/>
</dbReference>
<keyword evidence="4 9" id="KW-0949">S-adenosyl-L-methionine</keyword>
<evidence type="ECO:0000256" key="8">
    <source>
        <dbReference type="ARBA" id="ARBA00047326"/>
    </source>
</evidence>
<dbReference type="PROSITE" id="PS51918">
    <property type="entry name" value="RADICAL_SAM"/>
    <property type="match status" value="1"/>
</dbReference>